<name>A0ABN9AT11_9NEOB</name>
<keyword evidence="2" id="KW-1185">Reference proteome</keyword>
<evidence type="ECO:0000313" key="2">
    <source>
        <dbReference type="Proteomes" id="UP001162483"/>
    </source>
</evidence>
<protein>
    <submittedName>
        <fullName evidence="1">Uncharacterized protein</fullName>
    </submittedName>
</protein>
<organism evidence="1 2">
    <name type="scientific">Staurois parvus</name>
    <dbReference type="NCBI Taxonomy" id="386267"/>
    <lineage>
        <taxon>Eukaryota</taxon>
        <taxon>Metazoa</taxon>
        <taxon>Chordata</taxon>
        <taxon>Craniata</taxon>
        <taxon>Vertebrata</taxon>
        <taxon>Euteleostomi</taxon>
        <taxon>Amphibia</taxon>
        <taxon>Batrachia</taxon>
        <taxon>Anura</taxon>
        <taxon>Neobatrachia</taxon>
        <taxon>Ranoidea</taxon>
        <taxon>Ranidae</taxon>
        <taxon>Staurois</taxon>
    </lineage>
</organism>
<comment type="caution">
    <text evidence="1">The sequence shown here is derived from an EMBL/GenBank/DDBJ whole genome shotgun (WGS) entry which is preliminary data.</text>
</comment>
<proteinExistence type="predicted"/>
<reference evidence="1" key="1">
    <citation type="submission" date="2023-05" db="EMBL/GenBank/DDBJ databases">
        <authorList>
            <person name="Stuckert A."/>
        </authorList>
    </citation>
    <scope>NUCLEOTIDE SEQUENCE</scope>
</reference>
<dbReference type="EMBL" id="CATNWA010000945">
    <property type="protein sequence ID" value="CAI9538619.1"/>
    <property type="molecule type" value="Genomic_DNA"/>
</dbReference>
<accession>A0ABN9AT11</accession>
<sequence>MIPLGQLTRCPLSIQMIRYLMTQYPLSCLVTRCPLSSQTIQCLMTQCPLLCLVTQCLLSSQTIQCLTQCPRSCQLTRTHCRAW</sequence>
<gene>
    <name evidence="1" type="ORF">SPARVUS_LOCUS1462841</name>
</gene>
<evidence type="ECO:0000313" key="1">
    <source>
        <dbReference type="EMBL" id="CAI9538619.1"/>
    </source>
</evidence>
<dbReference type="Proteomes" id="UP001162483">
    <property type="component" value="Unassembled WGS sequence"/>
</dbReference>